<dbReference type="RefSeq" id="WP_311511412.1">
    <property type="nucleotide sequence ID" value="NZ_JAVREP010000005.1"/>
</dbReference>
<reference evidence="4" key="1">
    <citation type="submission" date="2023-07" db="EMBL/GenBank/DDBJ databases">
        <title>30 novel species of actinomycetes from the DSMZ collection.</title>
        <authorList>
            <person name="Nouioui I."/>
        </authorList>
    </citation>
    <scope>NUCLEOTIDE SEQUENCE [LARGE SCALE GENOMIC DNA]</scope>
    <source>
        <strain evidence="4">DSM 44743</strain>
    </source>
</reference>
<dbReference type="GO" id="GO:0016787">
    <property type="term" value="F:hydrolase activity"/>
    <property type="evidence" value="ECO:0007669"/>
    <property type="project" value="UniProtKB-KW"/>
</dbReference>
<evidence type="ECO:0000259" key="2">
    <source>
        <dbReference type="Pfam" id="PF00561"/>
    </source>
</evidence>
<dbReference type="EMBL" id="JAVREP010000005">
    <property type="protein sequence ID" value="MDT0328702.1"/>
    <property type="molecule type" value="Genomic_DNA"/>
</dbReference>
<accession>A0ABU2M7U2</accession>
<dbReference type="InterPro" id="IPR000073">
    <property type="entry name" value="AB_hydrolase_1"/>
</dbReference>
<dbReference type="InterPro" id="IPR050266">
    <property type="entry name" value="AB_hydrolase_sf"/>
</dbReference>
<dbReference type="Pfam" id="PF00561">
    <property type="entry name" value="Abhydrolase_1"/>
    <property type="match status" value="1"/>
</dbReference>
<dbReference type="Proteomes" id="UP001183390">
    <property type="component" value="Unassembled WGS sequence"/>
</dbReference>
<dbReference type="PRINTS" id="PR00412">
    <property type="entry name" value="EPOXHYDRLASE"/>
</dbReference>
<proteinExistence type="predicted"/>
<dbReference type="InterPro" id="IPR029058">
    <property type="entry name" value="AB_hydrolase_fold"/>
</dbReference>
<evidence type="ECO:0000256" key="1">
    <source>
        <dbReference type="ARBA" id="ARBA00022801"/>
    </source>
</evidence>
<keyword evidence="1 3" id="KW-0378">Hydrolase</keyword>
<organism evidence="3 4">
    <name type="scientific">Nocardiopsis lambiniae</name>
    <dbReference type="NCBI Taxonomy" id="3075539"/>
    <lineage>
        <taxon>Bacteria</taxon>
        <taxon>Bacillati</taxon>
        <taxon>Actinomycetota</taxon>
        <taxon>Actinomycetes</taxon>
        <taxon>Streptosporangiales</taxon>
        <taxon>Nocardiopsidaceae</taxon>
        <taxon>Nocardiopsis</taxon>
    </lineage>
</organism>
<dbReference type="SUPFAM" id="SSF53474">
    <property type="entry name" value="alpha/beta-Hydrolases"/>
    <property type="match status" value="1"/>
</dbReference>
<name>A0ABU2M7U2_9ACTN</name>
<comment type="caution">
    <text evidence="3">The sequence shown here is derived from an EMBL/GenBank/DDBJ whole genome shotgun (WGS) entry which is preliminary data.</text>
</comment>
<keyword evidence="4" id="KW-1185">Reference proteome</keyword>
<protein>
    <submittedName>
        <fullName evidence="3">Alpha/beta fold hydrolase</fullName>
    </submittedName>
</protein>
<dbReference type="InterPro" id="IPR000639">
    <property type="entry name" value="Epox_hydrolase-like"/>
</dbReference>
<dbReference type="PRINTS" id="PR00111">
    <property type="entry name" value="ABHYDROLASE"/>
</dbReference>
<dbReference type="PANTHER" id="PTHR43798">
    <property type="entry name" value="MONOACYLGLYCEROL LIPASE"/>
    <property type="match status" value="1"/>
</dbReference>
<evidence type="ECO:0000313" key="3">
    <source>
        <dbReference type="EMBL" id="MDT0328702.1"/>
    </source>
</evidence>
<gene>
    <name evidence="3" type="ORF">RM479_09805</name>
</gene>
<dbReference type="PANTHER" id="PTHR43798:SF31">
    <property type="entry name" value="AB HYDROLASE SUPERFAMILY PROTEIN YCLE"/>
    <property type="match status" value="1"/>
</dbReference>
<sequence length="242" mass="25344">MSANLVGDVTMRYADLRPQSPADAAPVLLLHGFGTNFGMNWQAAGWPQALGAEGLRVIGPDLRGHGASGKPTDDGSYLPERFVSDLLALLDELDIARVDVVGYSMGSRLAWELALTRPERVRRLVLGGFGPVNAFEDADLSAPGEGTTPFDHVYRTVSALPGNDPAALAACARGQAGRPFRADPPVRVPTLLVAGAKDAIAAGAGELAATVEGAHVEVPGRDHLNAVSSRVFKQAVIDFLTS</sequence>
<feature type="domain" description="AB hydrolase-1" evidence="2">
    <location>
        <begin position="26"/>
        <end position="128"/>
    </location>
</feature>
<dbReference type="Gene3D" id="3.40.50.1820">
    <property type="entry name" value="alpha/beta hydrolase"/>
    <property type="match status" value="1"/>
</dbReference>
<evidence type="ECO:0000313" key="4">
    <source>
        <dbReference type="Proteomes" id="UP001183390"/>
    </source>
</evidence>